<evidence type="ECO:0000256" key="5">
    <source>
        <dbReference type="ARBA" id="ARBA00023015"/>
    </source>
</evidence>
<evidence type="ECO:0000256" key="2">
    <source>
        <dbReference type="ARBA" id="ARBA00022490"/>
    </source>
</evidence>
<dbReference type="GO" id="GO:0003677">
    <property type="term" value="F:DNA binding"/>
    <property type="evidence" value="ECO:0007669"/>
    <property type="project" value="UniProtKB-KW"/>
</dbReference>
<evidence type="ECO:0000259" key="10">
    <source>
        <dbReference type="PROSITE" id="PS50110"/>
    </source>
</evidence>
<evidence type="ECO:0000259" key="11">
    <source>
        <dbReference type="PROSITE" id="PS51755"/>
    </source>
</evidence>
<proteinExistence type="predicted"/>
<dbReference type="EMBL" id="BSSU01000014">
    <property type="protein sequence ID" value="GLX83314.1"/>
    <property type="molecule type" value="Genomic_DNA"/>
</dbReference>
<name>A0ABQ6H761_9GAMM</name>
<evidence type="ECO:0000256" key="4">
    <source>
        <dbReference type="ARBA" id="ARBA00023012"/>
    </source>
</evidence>
<dbReference type="RefSeq" id="WP_284208734.1">
    <property type="nucleotide sequence ID" value="NZ_BSSU01000014.1"/>
</dbReference>
<comment type="subcellular location">
    <subcellularLocation>
        <location evidence="1">Cytoplasm</location>
    </subcellularLocation>
</comment>
<dbReference type="CDD" id="cd00383">
    <property type="entry name" value="trans_reg_C"/>
    <property type="match status" value="1"/>
</dbReference>
<dbReference type="SMART" id="SM00862">
    <property type="entry name" value="Trans_reg_C"/>
    <property type="match status" value="1"/>
</dbReference>
<dbReference type="InterPro" id="IPR039420">
    <property type="entry name" value="WalR-like"/>
</dbReference>
<dbReference type="SUPFAM" id="SSF52172">
    <property type="entry name" value="CheY-like"/>
    <property type="match status" value="1"/>
</dbReference>
<evidence type="ECO:0000256" key="3">
    <source>
        <dbReference type="ARBA" id="ARBA00022553"/>
    </source>
</evidence>
<evidence type="ECO:0000313" key="12">
    <source>
        <dbReference type="EMBL" id="GLX83314.1"/>
    </source>
</evidence>
<dbReference type="PANTHER" id="PTHR48111">
    <property type="entry name" value="REGULATOR OF RPOS"/>
    <property type="match status" value="1"/>
</dbReference>
<organism evidence="12 13">
    <name type="scientific">Thalassotalea eurytherma</name>
    <dbReference type="NCBI Taxonomy" id="1144278"/>
    <lineage>
        <taxon>Bacteria</taxon>
        <taxon>Pseudomonadati</taxon>
        <taxon>Pseudomonadota</taxon>
        <taxon>Gammaproteobacteria</taxon>
        <taxon>Alteromonadales</taxon>
        <taxon>Colwelliaceae</taxon>
        <taxon>Thalassotalea</taxon>
    </lineage>
</organism>
<dbReference type="CDD" id="cd17623">
    <property type="entry name" value="REC_OmpR_CpxR"/>
    <property type="match status" value="1"/>
</dbReference>
<keyword evidence="4" id="KW-0902">Two-component regulatory system</keyword>
<dbReference type="PANTHER" id="PTHR48111:SF39">
    <property type="entry name" value="TRANSCRIPTIONAL REGULATORY PROTEIN CPXR"/>
    <property type="match status" value="1"/>
</dbReference>
<protein>
    <submittedName>
        <fullName evidence="12">DNA-binding response regulator</fullName>
    </submittedName>
</protein>
<dbReference type="Proteomes" id="UP001157133">
    <property type="component" value="Unassembled WGS sequence"/>
</dbReference>
<dbReference type="SMART" id="SM00448">
    <property type="entry name" value="REC"/>
    <property type="match status" value="1"/>
</dbReference>
<evidence type="ECO:0000256" key="8">
    <source>
        <dbReference type="PROSITE-ProRule" id="PRU00169"/>
    </source>
</evidence>
<reference evidence="12 13" key="1">
    <citation type="submission" date="2023-03" db="EMBL/GenBank/DDBJ databases">
        <title>Draft genome sequence of Thalassotalea eurytherma JCM 18482T.</title>
        <authorList>
            <person name="Sawabe T."/>
        </authorList>
    </citation>
    <scope>NUCLEOTIDE SEQUENCE [LARGE SCALE GENOMIC DNA]</scope>
    <source>
        <strain evidence="12 13">JCM 18482</strain>
    </source>
</reference>
<dbReference type="Gene3D" id="6.10.250.690">
    <property type="match status" value="1"/>
</dbReference>
<keyword evidence="6 9" id="KW-0238">DNA-binding</keyword>
<evidence type="ECO:0000256" key="9">
    <source>
        <dbReference type="PROSITE-ProRule" id="PRU01091"/>
    </source>
</evidence>
<dbReference type="InterPro" id="IPR001789">
    <property type="entry name" value="Sig_transdc_resp-reg_receiver"/>
</dbReference>
<evidence type="ECO:0000256" key="7">
    <source>
        <dbReference type="ARBA" id="ARBA00023163"/>
    </source>
</evidence>
<sequence>MSEKSLLIIDDDVELTELLSQYLSSQSYLVDVANDSEQGLQMALSSDKYDLILLDVMMPKLNGFDVLKQLRQTSITPVLMLTAKGDDFDRILGLELGADDYLPKPFNHRELTARINAIVRRVDFHAKPEQPQNLTIDHLTIIPNRQEAFYKEEALTLTGTEFAILHLLMAQQGELVSKETISENVFSRKLMAFDRSIDMHVSNIRKKIHQFSEHTSIKTVRGSGYIFMGAQ</sequence>
<dbReference type="InterPro" id="IPR011006">
    <property type="entry name" value="CheY-like_superfamily"/>
</dbReference>
<evidence type="ECO:0000256" key="1">
    <source>
        <dbReference type="ARBA" id="ARBA00004496"/>
    </source>
</evidence>
<gene>
    <name evidence="12" type="primary">cpxR</name>
    <name evidence="12" type="ORF">theurythT_27660</name>
</gene>
<evidence type="ECO:0000313" key="13">
    <source>
        <dbReference type="Proteomes" id="UP001157133"/>
    </source>
</evidence>
<keyword evidence="3 8" id="KW-0597">Phosphoprotein</keyword>
<accession>A0ABQ6H761</accession>
<dbReference type="Pfam" id="PF00486">
    <property type="entry name" value="Trans_reg_C"/>
    <property type="match status" value="1"/>
</dbReference>
<feature type="modified residue" description="4-aspartylphosphate" evidence="8">
    <location>
        <position position="55"/>
    </location>
</feature>
<keyword evidence="2" id="KW-0963">Cytoplasm</keyword>
<keyword evidence="13" id="KW-1185">Reference proteome</keyword>
<comment type="caution">
    <text evidence="12">The sequence shown here is derived from an EMBL/GenBank/DDBJ whole genome shotgun (WGS) entry which is preliminary data.</text>
</comment>
<dbReference type="Gene3D" id="1.10.10.10">
    <property type="entry name" value="Winged helix-like DNA-binding domain superfamily/Winged helix DNA-binding domain"/>
    <property type="match status" value="1"/>
</dbReference>
<evidence type="ECO:0000256" key="6">
    <source>
        <dbReference type="ARBA" id="ARBA00023125"/>
    </source>
</evidence>
<dbReference type="InterPro" id="IPR001867">
    <property type="entry name" value="OmpR/PhoB-type_DNA-bd"/>
</dbReference>
<feature type="domain" description="Response regulatory" evidence="10">
    <location>
        <begin position="5"/>
        <end position="119"/>
    </location>
</feature>
<keyword evidence="7" id="KW-0804">Transcription</keyword>
<dbReference type="InterPro" id="IPR058124">
    <property type="entry name" value="CpxR-like_REC"/>
</dbReference>
<dbReference type="PROSITE" id="PS51755">
    <property type="entry name" value="OMPR_PHOB"/>
    <property type="match status" value="1"/>
</dbReference>
<keyword evidence="5" id="KW-0805">Transcription regulation</keyword>
<dbReference type="PROSITE" id="PS50110">
    <property type="entry name" value="RESPONSE_REGULATORY"/>
    <property type="match status" value="1"/>
</dbReference>
<dbReference type="Gene3D" id="3.40.50.2300">
    <property type="match status" value="1"/>
</dbReference>
<feature type="domain" description="OmpR/PhoB-type" evidence="11">
    <location>
        <begin position="131"/>
        <end position="229"/>
    </location>
</feature>
<dbReference type="InterPro" id="IPR036388">
    <property type="entry name" value="WH-like_DNA-bd_sf"/>
</dbReference>
<feature type="DNA-binding region" description="OmpR/PhoB-type" evidence="9">
    <location>
        <begin position="131"/>
        <end position="229"/>
    </location>
</feature>
<dbReference type="Pfam" id="PF00072">
    <property type="entry name" value="Response_reg"/>
    <property type="match status" value="1"/>
</dbReference>